<dbReference type="Proteomes" id="UP000694941">
    <property type="component" value="Unplaced"/>
</dbReference>
<protein>
    <submittedName>
        <fullName evidence="4">Uncharacterized protein LOC111088068 isoform X1</fullName>
    </submittedName>
</protein>
<organism evidence="3 4">
    <name type="scientific">Limulus polyphemus</name>
    <name type="common">Atlantic horseshoe crab</name>
    <dbReference type="NCBI Taxonomy" id="6850"/>
    <lineage>
        <taxon>Eukaryota</taxon>
        <taxon>Metazoa</taxon>
        <taxon>Ecdysozoa</taxon>
        <taxon>Arthropoda</taxon>
        <taxon>Chelicerata</taxon>
        <taxon>Merostomata</taxon>
        <taxon>Xiphosura</taxon>
        <taxon>Limulidae</taxon>
        <taxon>Limulus</taxon>
    </lineage>
</organism>
<keyword evidence="3" id="KW-1185">Reference proteome</keyword>
<feature type="compositionally biased region" description="Polar residues" evidence="1">
    <location>
        <begin position="667"/>
        <end position="690"/>
    </location>
</feature>
<evidence type="ECO:0000313" key="4">
    <source>
        <dbReference type="RefSeq" id="XP_022252639.1"/>
    </source>
</evidence>
<evidence type="ECO:0000313" key="3">
    <source>
        <dbReference type="Proteomes" id="UP000694941"/>
    </source>
</evidence>
<feature type="compositionally biased region" description="Low complexity" evidence="1">
    <location>
        <begin position="696"/>
        <end position="716"/>
    </location>
</feature>
<keyword evidence="2" id="KW-0472">Membrane</keyword>
<dbReference type="GeneID" id="111088068"/>
<feature type="region of interest" description="Disordered" evidence="1">
    <location>
        <begin position="538"/>
        <end position="602"/>
    </location>
</feature>
<feature type="region of interest" description="Disordered" evidence="1">
    <location>
        <begin position="405"/>
        <end position="424"/>
    </location>
</feature>
<evidence type="ECO:0000256" key="1">
    <source>
        <dbReference type="SAM" id="MobiDB-lite"/>
    </source>
</evidence>
<evidence type="ECO:0000256" key="2">
    <source>
        <dbReference type="SAM" id="Phobius"/>
    </source>
</evidence>
<feature type="compositionally biased region" description="Polar residues" evidence="1">
    <location>
        <begin position="197"/>
        <end position="210"/>
    </location>
</feature>
<feature type="region of interest" description="Disordered" evidence="1">
    <location>
        <begin position="936"/>
        <end position="987"/>
    </location>
</feature>
<feature type="transmembrane region" description="Helical" evidence="2">
    <location>
        <begin position="20"/>
        <end position="46"/>
    </location>
</feature>
<feature type="region of interest" description="Disordered" evidence="1">
    <location>
        <begin position="133"/>
        <end position="166"/>
    </location>
</feature>
<dbReference type="PANTHER" id="PTHR28597:SF1">
    <property type="entry name" value="VOLTAGE-DEPENDENT CALCIUM CHANNEL BETA SUBUNIT-ASSOCIATED REGULATORY PROTEIN"/>
    <property type="match status" value="1"/>
</dbReference>
<keyword evidence="2" id="KW-1133">Transmembrane helix</keyword>
<sequence>MYPTLPSASAQSSLPKDHITIYVLLAGVVGGLILAVAVMVCCKICLRKKKPLTRQHVVFNRGSERQHSRARKYHSLDSSISVDIETSCGFSDNNSSPSSKEPKEQYTLEEYHLPVSGCVSPRSLSEQLPEIPETKIPELGSEHKSPVESSLGPAGSRRSSGGGIQRQASLCISDEEDAEATLQRQSIESDQSVLCESLPSNETGESNGSRAHSPGEVEMGAGVTKVSVVVHHHAEHPEAVTSESPTDSTLVPKEEQESSQYSHSHSSLDSSSTKTVIAQEAVGKRIDVKESSSQTIWSSISAVILEEYLEVTDSCQQSSVDSTKLESYDHVSVPSQQTAVESVALEKYECLQVKEDPHIRKRSVSSLDVVLDGEGWKEIPTSLREARSTENGILERKLELYQEENRKKTVPHSNISSPEQESTETYKIRYHDTGSKEDVREETIVISSSESEEMEEEELVKEEYDFERQQYRELWELRAAFEEEELQDISQIDEGDDLTDICHLEVYDTENKTLEVSGVYDKDGEKCISVIETEQIKSPKSQEGELSCQTEGRESQEKDKHVTNGENQDSSAVKEKCKDDSNDLTEGEQLQRATERPPDLDPVILQARLLDSDEDPVYSNARCEPSRENLFKITNNLLHVSSYESRRHSYQNLLARRLERRYASDPIQPTANSTDNSLDSMETEGSSTDISRTEGHTTSMDSTTTDNTDSTGDGQSHMLQQMKADSGYKSMSVDGNGKPPKLSRKQIQPAIDEDTITVLDSILNKDSFCVNGIPEIKEPIKSLESSSGEQVKRKIVSSKEHLLSFNKGSATSGEIDRKKIKSAFKKRRQYLKSRHDPETLSDGDLQWHIDSFSDFQSVSDSRQDVRAKSSVFHRFFQSNRLRFDRFLMRDYSVDEKSDTLFREFARSDPMCEVDYNVSSRFLHGHFRMYHHYSYSRDQNNTSPRMSRKALSPQLSIEEEPFESDEERHSADEDWHCRTESLSRHQPQVAHAAGIPVIRLPMENNY</sequence>
<feature type="compositionally biased region" description="Basic and acidic residues" evidence="1">
    <location>
        <begin position="965"/>
        <end position="982"/>
    </location>
</feature>
<dbReference type="PANTHER" id="PTHR28597">
    <property type="entry name" value="VOLTAGE-DEPENDENT CALCIUM CHANNEL BETA SUBUNIT-ASSOCIATED REGULATORY PROTEIN"/>
    <property type="match status" value="1"/>
</dbReference>
<feature type="region of interest" description="Disordered" evidence="1">
    <location>
        <begin position="235"/>
        <end position="275"/>
    </location>
</feature>
<feature type="region of interest" description="Disordered" evidence="1">
    <location>
        <begin position="197"/>
        <end position="216"/>
    </location>
</feature>
<feature type="compositionally biased region" description="Basic and acidic residues" evidence="1">
    <location>
        <begin position="133"/>
        <end position="146"/>
    </location>
</feature>
<gene>
    <name evidence="4" type="primary">LOC111088068</name>
</gene>
<feature type="compositionally biased region" description="Basic and acidic residues" evidence="1">
    <location>
        <begin position="572"/>
        <end position="581"/>
    </location>
</feature>
<reference evidence="4" key="1">
    <citation type="submission" date="2025-08" db="UniProtKB">
        <authorList>
            <consortium name="RefSeq"/>
        </authorList>
    </citation>
    <scope>IDENTIFICATION</scope>
    <source>
        <tissue evidence="4">Muscle</tissue>
    </source>
</reference>
<feature type="compositionally biased region" description="Low complexity" evidence="1">
    <location>
        <begin position="258"/>
        <end position="272"/>
    </location>
</feature>
<keyword evidence="2" id="KW-0812">Transmembrane</keyword>
<dbReference type="RefSeq" id="XP_022252639.1">
    <property type="nucleotide sequence ID" value="XM_022396931.1"/>
</dbReference>
<dbReference type="InterPro" id="IPR037658">
    <property type="entry name" value="CBARP"/>
</dbReference>
<accession>A0ABM1T9T3</accession>
<feature type="region of interest" description="Disordered" evidence="1">
    <location>
        <begin position="664"/>
        <end position="745"/>
    </location>
</feature>
<proteinExistence type="predicted"/>
<feature type="compositionally biased region" description="Polar residues" evidence="1">
    <location>
        <begin position="411"/>
        <end position="423"/>
    </location>
</feature>
<name>A0ABM1T9T3_LIMPO</name>
<feature type="compositionally biased region" description="Low complexity" evidence="1">
    <location>
        <begin position="149"/>
        <end position="159"/>
    </location>
</feature>
<feature type="compositionally biased region" description="Basic and acidic residues" evidence="1">
    <location>
        <begin position="551"/>
        <end position="563"/>
    </location>
</feature>